<dbReference type="Gene3D" id="2.60.120.10">
    <property type="entry name" value="Jelly Rolls"/>
    <property type="match status" value="1"/>
</dbReference>
<name>A0ABY4CI81_9BACL</name>
<keyword evidence="3" id="KW-1185">Reference proteome</keyword>
<sequence length="131" mass="14487">MNNQLRNLIQGLPVLLKENQLGILSETEIEFTSFSAKARSKSEIHWLFRPEETGGSGAALVRYQPGGQSPLHVHTGFELAYIFDGEMITNQGVVKKNDLMLLPPGSQHSSRSETGCLALIIWEKPPQTIEA</sequence>
<dbReference type="SUPFAM" id="SSF51182">
    <property type="entry name" value="RmlC-like cupins"/>
    <property type="match status" value="1"/>
</dbReference>
<dbReference type="Pfam" id="PF12973">
    <property type="entry name" value="Cupin_7"/>
    <property type="match status" value="1"/>
</dbReference>
<dbReference type="InterPro" id="IPR011051">
    <property type="entry name" value="RmlC_Cupin_sf"/>
</dbReference>
<dbReference type="EMBL" id="CP089291">
    <property type="protein sequence ID" value="UOF90069.1"/>
    <property type="molecule type" value="Genomic_DNA"/>
</dbReference>
<proteinExistence type="predicted"/>
<dbReference type="InterPro" id="IPR014710">
    <property type="entry name" value="RmlC-like_jellyroll"/>
</dbReference>
<dbReference type="Proteomes" id="UP000830167">
    <property type="component" value="Chromosome"/>
</dbReference>
<evidence type="ECO:0000313" key="3">
    <source>
        <dbReference type="Proteomes" id="UP000830167"/>
    </source>
</evidence>
<dbReference type="RefSeq" id="WP_347436761.1">
    <property type="nucleotide sequence ID" value="NZ_CP089291.1"/>
</dbReference>
<reference evidence="2" key="1">
    <citation type="submission" date="2021-12" db="EMBL/GenBank/DDBJ databases">
        <title>Alicyclobacillaceae gen. nov., sp. nov., isolated from chalcocite enrichment system.</title>
        <authorList>
            <person name="Jiang Z."/>
        </authorList>
    </citation>
    <scope>NUCLEOTIDE SEQUENCE</scope>
    <source>
        <strain evidence="2">MYW30-H2</strain>
    </source>
</reference>
<organism evidence="2 3">
    <name type="scientific">Fodinisporobacter ferrooxydans</name>
    <dbReference type="NCBI Taxonomy" id="2901836"/>
    <lineage>
        <taxon>Bacteria</taxon>
        <taxon>Bacillati</taxon>
        <taxon>Bacillota</taxon>
        <taxon>Bacilli</taxon>
        <taxon>Bacillales</taxon>
        <taxon>Alicyclobacillaceae</taxon>
        <taxon>Fodinisporobacter</taxon>
    </lineage>
</organism>
<gene>
    <name evidence="2" type="ORF">LSG31_19725</name>
</gene>
<protein>
    <submittedName>
        <fullName evidence="2">Cupin domain-containing protein</fullName>
    </submittedName>
</protein>
<dbReference type="InterPro" id="IPR025979">
    <property type="entry name" value="ChrR-like_cupin_dom"/>
</dbReference>
<feature type="domain" description="ChrR-like cupin" evidence="1">
    <location>
        <begin position="43"/>
        <end position="119"/>
    </location>
</feature>
<evidence type="ECO:0000313" key="2">
    <source>
        <dbReference type="EMBL" id="UOF90069.1"/>
    </source>
</evidence>
<evidence type="ECO:0000259" key="1">
    <source>
        <dbReference type="Pfam" id="PF12973"/>
    </source>
</evidence>
<accession>A0ABY4CI81</accession>